<dbReference type="NCBIfam" id="TIGR00227">
    <property type="entry name" value="ribD_Cterm"/>
    <property type="match status" value="1"/>
</dbReference>
<dbReference type="GO" id="GO:0050661">
    <property type="term" value="F:NADP binding"/>
    <property type="evidence" value="ECO:0007669"/>
    <property type="project" value="InterPro"/>
</dbReference>
<dbReference type="SUPFAM" id="SSF53597">
    <property type="entry name" value="Dihydrofolate reductase-like"/>
    <property type="match status" value="1"/>
</dbReference>
<feature type="binding site" evidence="17">
    <location>
        <position position="185"/>
    </location>
    <ligand>
        <name>substrate</name>
    </ligand>
</feature>
<dbReference type="Gene3D" id="3.40.430.10">
    <property type="entry name" value="Dihydrofolate Reductase, subunit A"/>
    <property type="match status" value="1"/>
</dbReference>
<dbReference type="GO" id="GO:0008270">
    <property type="term" value="F:zinc ion binding"/>
    <property type="evidence" value="ECO:0007669"/>
    <property type="project" value="InterPro"/>
</dbReference>
<keyword evidence="7 15" id="KW-0479">Metal-binding</keyword>
<accession>Q97LH1</accession>
<evidence type="ECO:0000256" key="8">
    <source>
        <dbReference type="ARBA" id="ARBA00022801"/>
    </source>
</evidence>
<comment type="catalytic activity">
    <reaction evidence="14 15">
        <text>2,5-diamino-6-hydroxy-4-(5-phosphoribosylamino)-pyrimidine + H2O + H(+) = 5-amino-6-(5-phospho-D-ribosylamino)uracil + NH4(+)</text>
        <dbReference type="Rhea" id="RHEA:21868"/>
        <dbReference type="ChEBI" id="CHEBI:15377"/>
        <dbReference type="ChEBI" id="CHEBI:15378"/>
        <dbReference type="ChEBI" id="CHEBI:28938"/>
        <dbReference type="ChEBI" id="CHEBI:58453"/>
        <dbReference type="ChEBI" id="CHEBI:58614"/>
        <dbReference type="EC" id="3.5.4.26"/>
    </reaction>
</comment>
<evidence type="ECO:0000256" key="5">
    <source>
        <dbReference type="ARBA" id="ARBA00007417"/>
    </source>
</evidence>
<dbReference type="GO" id="GO:0008835">
    <property type="term" value="F:diaminohydroxyphosphoribosylaminopyrimidine deaminase activity"/>
    <property type="evidence" value="ECO:0007669"/>
    <property type="project" value="UniProtKB-EC"/>
</dbReference>
<evidence type="ECO:0000256" key="4">
    <source>
        <dbReference type="ARBA" id="ARBA00005259"/>
    </source>
</evidence>
<feature type="binding site" evidence="17">
    <location>
        <begin position="314"/>
        <end position="320"/>
    </location>
    <ligand>
        <name>NADP(+)</name>
        <dbReference type="ChEBI" id="CHEBI:58349"/>
    </ligand>
</feature>
<evidence type="ECO:0000256" key="16">
    <source>
        <dbReference type="PIRSR" id="PIRSR006769-1"/>
    </source>
</evidence>
<evidence type="ECO:0000256" key="6">
    <source>
        <dbReference type="ARBA" id="ARBA00022619"/>
    </source>
</evidence>
<dbReference type="EC" id="3.5.4.26" evidence="15"/>
<feature type="binding site" evidence="17">
    <location>
        <position position="217"/>
    </location>
    <ligand>
        <name>NADP(+)</name>
        <dbReference type="ChEBI" id="CHEBI:58349"/>
    </ligand>
</feature>
<dbReference type="InterPro" id="IPR002734">
    <property type="entry name" value="RibDG_C"/>
</dbReference>
<evidence type="ECO:0000256" key="17">
    <source>
        <dbReference type="PIRSR" id="PIRSR006769-2"/>
    </source>
</evidence>
<dbReference type="PANTHER" id="PTHR38011">
    <property type="entry name" value="DIHYDROFOLATE REDUCTASE FAMILY PROTEIN (AFU_ORTHOLOGUE AFUA_8G06820)"/>
    <property type="match status" value="1"/>
</dbReference>
<reference evidence="20 21" key="1">
    <citation type="journal article" date="2001" name="J. Bacteriol.">
        <title>Genome sequence and comparative analysis of the solvent-producing bacterium Clostridium acetobutylicum.</title>
        <authorList>
            <person name="Nolling J."/>
            <person name="Breton G."/>
            <person name="Omelchenko M.V."/>
            <person name="Makarova K.S."/>
            <person name="Zeng Q."/>
            <person name="Gibson R."/>
            <person name="Lee H.M."/>
            <person name="Dubois J."/>
            <person name="Qiu D."/>
            <person name="Hitti J."/>
            <person name="Wolf Y.I."/>
            <person name="Tatusov R.L."/>
            <person name="Sabathe F."/>
            <person name="Doucette-Stamm L."/>
            <person name="Soucaille P."/>
            <person name="Daly M.J."/>
            <person name="Bennett G.N."/>
            <person name="Koonin E.V."/>
            <person name="Smith D.R."/>
        </authorList>
    </citation>
    <scope>NUCLEOTIDE SEQUENCE [LARGE SCALE GENOMIC DNA]</scope>
    <source>
        <strain evidence="21">ATCC 824 / DSM 792 / JCM 1419 / LMG 5710 / VKM B-1787</strain>
    </source>
</reference>
<evidence type="ECO:0000256" key="1">
    <source>
        <dbReference type="ARBA" id="ARBA00002151"/>
    </source>
</evidence>
<dbReference type="OrthoDB" id="9800865at2"/>
<evidence type="ECO:0000259" key="19">
    <source>
        <dbReference type="PROSITE" id="PS51747"/>
    </source>
</evidence>
<feature type="binding site" evidence="18">
    <location>
        <position position="92"/>
    </location>
    <ligand>
        <name>Zn(2+)</name>
        <dbReference type="ChEBI" id="CHEBI:29105"/>
        <note>catalytic</note>
    </ligand>
</feature>
<dbReference type="SUPFAM" id="SSF53927">
    <property type="entry name" value="Cytidine deaminase-like"/>
    <property type="match status" value="1"/>
</dbReference>
<evidence type="ECO:0000256" key="3">
    <source>
        <dbReference type="ARBA" id="ARBA00004910"/>
    </source>
</evidence>
<keyword evidence="21" id="KW-1185">Reference proteome</keyword>
<keyword evidence="9 15" id="KW-0862">Zinc</keyword>
<dbReference type="InterPro" id="IPR011549">
    <property type="entry name" value="RibD_C"/>
</dbReference>
<proteinExistence type="inferred from homology"/>
<evidence type="ECO:0000256" key="15">
    <source>
        <dbReference type="PIRNR" id="PIRNR006769"/>
    </source>
</evidence>
<dbReference type="EC" id="1.1.1.193" evidence="15"/>
<feature type="binding site" evidence="17">
    <location>
        <position position="213"/>
    </location>
    <ligand>
        <name>NADP(+)</name>
        <dbReference type="ChEBI" id="CHEBI:58349"/>
    </ligand>
</feature>
<feature type="binding site" evidence="17">
    <location>
        <position position="201"/>
    </location>
    <ligand>
        <name>substrate</name>
    </ligand>
</feature>
<dbReference type="STRING" id="272562.CA_C0590"/>
<dbReference type="InterPro" id="IPR016192">
    <property type="entry name" value="APOBEC/CMP_deaminase_Zn-bd"/>
</dbReference>
<dbReference type="GO" id="GO:0008703">
    <property type="term" value="F:5-amino-6-(5-phosphoribosylamino)uracil reductase activity"/>
    <property type="evidence" value="ECO:0007669"/>
    <property type="project" value="UniProtKB-EC"/>
</dbReference>
<dbReference type="eggNOG" id="COG0117">
    <property type="taxonomic scope" value="Bacteria"/>
</dbReference>
<comment type="similarity">
    <text evidence="4 15">In the N-terminal section; belongs to the cytidine and deoxycytidylate deaminase family.</text>
</comment>
<evidence type="ECO:0000256" key="13">
    <source>
        <dbReference type="ARBA" id="ARBA00049861"/>
    </source>
</evidence>
<evidence type="ECO:0000313" key="21">
    <source>
        <dbReference type="Proteomes" id="UP000000814"/>
    </source>
</evidence>
<dbReference type="InterPro" id="IPR002125">
    <property type="entry name" value="CMP_dCMP_dom"/>
</dbReference>
<organism evidence="20 21">
    <name type="scientific">Clostridium acetobutylicum (strain ATCC 824 / DSM 792 / JCM 1419 / IAM 19013 / LMG 5710 / NBRC 13948 / NRRL B-527 / VKM B-1787 / 2291 / W)</name>
    <dbReference type="NCBI Taxonomy" id="272562"/>
    <lineage>
        <taxon>Bacteria</taxon>
        <taxon>Bacillati</taxon>
        <taxon>Bacillota</taxon>
        <taxon>Clostridia</taxon>
        <taxon>Eubacteriales</taxon>
        <taxon>Clostridiaceae</taxon>
        <taxon>Clostridium</taxon>
    </lineage>
</organism>
<comment type="cofactor">
    <cofactor evidence="15 18">
        <name>Zn(2+)</name>
        <dbReference type="ChEBI" id="CHEBI:29105"/>
    </cofactor>
    <text evidence="15 18">Binds 1 zinc ion.</text>
</comment>
<evidence type="ECO:0000313" key="20">
    <source>
        <dbReference type="EMBL" id="AAK78568.1"/>
    </source>
</evidence>
<keyword evidence="8 15" id="KW-0378">Hydrolase</keyword>
<feature type="binding site" evidence="17">
    <location>
        <position position="171"/>
    </location>
    <ligand>
        <name>NADP(+)</name>
        <dbReference type="ChEBI" id="CHEBI:58349"/>
    </ligand>
</feature>
<comment type="catalytic activity">
    <reaction evidence="13 15">
        <text>5-amino-6-(5-phospho-D-ribitylamino)uracil + NADP(+) = 5-amino-6-(5-phospho-D-ribosylamino)uracil + NADPH + H(+)</text>
        <dbReference type="Rhea" id="RHEA:17845"/>
        <dbReference type="ChEBI" id="CHEBI:15378"/>
        <dbReference type="ChEBI" id="CHEBI:57783"/>
        <dbReference type="ChEBI" id="CHEBI:58349"/>
        <dbReference type="ChEBI" id="CHEBI:58421"/>
        <dbReference type="ChEBI" id="CHEBI:58453"/>
        <dbReference type="EC" id="1.1.1.193"/>
    </reaction>
</comment>
<comment type="pathway">
    <text evidence="3 15">Cofactor biosynthesis; riboflavin biosynthesis; 5-amino-6-(D-ribitylamino)uracil from GTP: step 3/4.</text>
</comment>
<keyword evidence="10 15" id="KW-0521">NADP</keyword>
<dbReference type="CDD" id="cd01284">
    <property type="entry name" value="Riboflavin_deaminase-reductase"/>
    <property type="match status" value="1"/>
</dbReference>
<comment type="pathway">
    <text evidence="2 15">Cofactor biosynthesis; riboflavin biosynthesis; 5-amino-6-(D-ribitylamino)uracil from GTP: step 2/4.</text>
</comment>
<dbReference type="PIRSF" id="PIRSF006769">
    <property type="entry name" value="RibD"/>
    <property type="match status" value="1"/>
</dbReference>
<dbReference type="Pfam" id="PF00383">
    <property type="entry name" value="dCMP_cyt_deam_1"/>
    <property type="match status" value="1"/>
</dbReference>
<comment type="similarity">
    <text evidence="5 15">In the C-terminal section; belongs to the HTP reductase family.</text>
</comment>
<feature type="binding site" evidence="18">
    <location>
        <position position="67"/>
    </location>
    <ligand>
        <name>Zn(2+)</name>
        <dbReference type="ChEBI" id="CHEBI:29105"/>
        <note>catalytic</note>
    </ligand>
</feature>
<dbReference type="InterPro" id="IPR004794">
    <property type="entry name" value="Eubact_RibD"/>
</dbReference>
<feature type="binding site" evidence="17">
    <location>
        <position position="187"/>
    </location>
    <ligand>
        <name>NADP(+)</name>
        <dbReference type="ChEBI" id="CHEBI:58349"/>
    </ligand>
</feature>
<feature type="binding site" evidence="17">
    <location>
        <position position="224"/>
    </location>
    <ligand>
        <name>substrate</name>
    </ligand>
</feature>
<dbReference type="PROSITE" id="PS51747">
    <property type="entry name" value="CYT_DCMP_DEAMINASES_2"/>
    <property type="match status" value="1"/>
</dbReference>
<evidence type="ECO:0000256" key="11">
    <source>
        <dbReference type="ARBA" id="ARBA00023002"/>
    </source>
</evidence>
<dbReference type="InterPro" id="IPR024072">
    <property type="entry name" value="DHFR-like_dom_sf"/>
</dbReference>
<dbReference type="PIR" id="E96972">
    <property type="entry name" value="E96972"/>
</dbReference>
<evidence type="ECO:0000256" key="7">
    <source>
        <dbReference type="ARBA" id="ARBA00022723"/>
    </source>
</evidence>
<feature type="binding site" evidence="17">
    <location>
        <position position="312"/>
    </location>
    <ligand>
        <name>substrate</name>
    </ligand>
</feature>
<evidence type="ECO:0000256" key="14">
    <source>
        <dbReference type="ARBA" id="ARBA00049886"/>
    </source>
</evidence>
<dbReference type="Proteomes" id="UP000000814">
    <property type="component" value="Chromosome"/>
</dbReference>
<evidence type="ECO:0000256" key="18">
    <source>
        <dbReference type="PIRSR" id="PIRSR006769-3"/>
    </source>
</evidence>
<dbReference type="Pfam" id="PF01872">
    <property type="entry name" value="RibD_C"/>
    <property type="match status" value="1"/>
</dbReference>
<feature type="active site" description="Proton donor" evidence="16">
    <location>
        <position position="69"/>
    </location>
</feature>
<keyword evidence="6 15" id="KW-0686">Riboflavin biosynthesis</keyword>
<dbReference type="UniPathway" id="UPA00275">
    <property type="reaction ID" value="UER00401"/>
</dbReference>
<dbReference type="FunFam" id="3.40.140.10:FF:000025">
    <property type="entry name" value="Riboflavin biosynthesis protein RibD"/>
    <property type="match status" value="1"/>
</dbReference>
<feature type="domain" description="CMP/dCMP-type deaminase" evidence="19">
    <location>
        <begin position="18"/>
        <end position="131"/>
    </location>
</feature>
<dbReference type="HOGENOM" id="CLU_036590_1_2_9"/>
<feature type="binding site" evidence="18">
    <location>
        <position position="101"/>
    </location>
    <ligand>
        <name>Zn(2+)</name>
        <dbReference type="ChEBI" id="CHEBI:29105"/>
        <note>catalytic</note>
    </ligand>
</feature>
<dbReference type="PANTHER" id="PTHR38011:SF7">
    <property type="entry name" value="2,5-DIAMINO-6-RIBOSYLAMINO-4(3H)-PYRIMIDINONE 5'-PHOSPHATE REDUCTASE"/>
    <property type="match status" value="1"/>
</dbReference>
<dbReference type="PROSITE" id="PS00903">
    <property type="entry name" value="CYT_DCMP_DEAMINASES_1"/>
    <property type="match status" value="1"/>
</dbReference>
<protein>
    <recommendedName>
        <fullName evidence="15">Riboflavin biosynthesis protein RibD</fullName>
    </recommendedName>
    <domain>
        <recommendedName>
            <fullName evidence="15">Diaminohydroxyphosphoribosylaminopyrimidine deaminase</fullName>
            <shortName evidence="15">DRAP deaminase</shortName>
            <ecNumber evidence="15">3.5.4.26</ecNumber>
        </recommendedName>
        <alternativeName>
            <fullName evidence="15">Riboflavin-specific deaminase</fullName>
        </alternativeName>
    </domain>
    <domain>
        <recommendedName>
            <fullName evidence="15">5-amino-6-(5-phosphoribosylamino)uracil reductase</fullName>
            <ecNumber evidence="15">1.1.1.193</ecNumber>
        </recommendedName>
        <alternativeName>
            <fullName evidence="15">HTP reductase</fullName>
        </alternativeName>
    </domain>
</protein>
<gene>
    <name evidence="20" type="primary">ribD</name>
    <name evidence="20" type="ordered locus">CA_C0590</name>
</gene>
<comment type="function">
    <text evidence="1 15">Converts 2,5-diamino-6-(ribosylamino)-4(3h)-pyrimidinone 5'-phosphate into 5-amino-6-(ribosylamino)-2,4(1h,3h)-pyrimidinedione 5'-phosphate.</text>
</comment>
<evidence type="ECO:0000256" key="2">
    <source>
        <dbReference type="ARBA" id="ARBA00004882"/>
    </source>
</evidence>
<dbReference type="KEGG" id="cac:CA_C0590"/>
<evidence type="ECO:0000256" key="9">
    <source>
        <dbReference type="ARBA" id="ARBA00022833"/>
    </source>
</evidence>
<keyword evidence="11 15" id="KW-0560">Oxidoreductase</keyword>
<dbReference type="GO" id="GO:0009231">
    <property type="term" value="P:riboflavin biosynthetic process"/>
    <property type="evidence" value="ECO:0007669"/>
    <property type="project" value="UniProtKB-UniPathway"/>
</dbReference>
<dbReference type="NCBIfam" id="TIGR00326">
    <property type="entry name" value="eubact_ribD"/>
    <property type="match status" value="1"/>
</dbReference>
<sequence length="383" mass="42343">MEIFLFACKFIKFKEVFKLNEAFMKRALEIAEKGSGYVNPNPMVGAVIVKDNKIVGEGYHEKFGGNHAEVNALNMAGKDAEGSELYVTLEPCSHYGKTPPCALAVVKAGIKRVIIAMEDPNPLVSTKGIKILKENGIEVITGVMKKESEKLNEVFIKYITTKRPFITMKMASTLDGKICTVSGESRWISGQTSRKYVHHLRSKYMSIMVGVGTAINDNPLLTTRIEGENVRSPIAIIVDSKLRVPKDLRIFNTLQERKIIIATTEYADKNKENELINMGVSIIKTPNKNGRVNLDYLLDELGKIGIDSVLLEGGSELNFSFIKEENIDKIMCFIAPMIVGGEKAKGAVGGKGIEKLKDSIKIYDMDSEKIGEDILVSGYLNRG</sequence>
<keyword evidence="12" id="KW-0511">Multifunctional enzyme</keyword>
<dbReference type="EMBL" id="AE001437">
    <property type="protein sequence ID" value="AAK78568.1"/>
    <property type="molecule type" value="Genomic_DNA"/>
</dbReference>
<dbReference type="eggNOG" id="COG1985">
    <property type="taxonomic scope" value="Bacteria"/>
</dbReference>
<evidence type="ECO:0000256" key="12">
    <source>
        <dbReference type="ARBA" id="ARBA00023268"/>
    </source>
</evidence>
<name>Q97LH1_CLOAB</name>
<evidence type="ECO:0000256" key="10">
    <source>
        <dbReference type="ARBA" id="ARBA00022857"/>
    </source>
</evidence>
<feature type="binding site" evidence="17">
    <location>
        <position position="240"/>
    </location>
    <ligand>
        <name>NADP(+)</name>
        <dbReference type="ChEBI" id="CHEBI:58349"/>
    </ligand>
</feature>
<dbReference type="InterPro" id="IPR016193">
    <property type="entry name" value="Cytidine_deaminase-like"/>
</dbReference>
<dbReference type="AlphaFoldDB" id="Q97LH1"/>
<dbReference type="PATRIC" id="fig|272562.8.peg.793"/>
<dbReference type="InterPro" id="IPR050765">
    <property type="entry name" value="Riboflavin_Biosynth_HTPR"/>
</dbReference>
<dbReference type="Gene3D" id="3.40.140.10">
    <property type="entry name" value="Cytidine Deaminase, domain 2"/>
    <property type="match status" value="1"/>
</dbReference>
<feature type="binding site" evidence="17">
    <location>
        <position position="221"/>
    </location>
    <ligand>
        <name>NADP(+)</name>
        <dbReference type="ChEBI" id="CHEBI:58349"/>
    </ligand>
</feature>